<dbReference type="SUPFAM" id="SSF51735">
    <property type="entry name" value="NAD(P)-binding Rossmann-fold domains"/>
    <property type="match status" value="1"/>
</dbReference>
<name>A0A3D9ZL87_9ACTN</name>
<proteinExistence type="predicted"/>
<dbReference type="Gene3D" id="3.40.50.720">
    <property type="entry name" value="NAD(P)-binding Rossmann-like Domain"/>
    <property type="match status" value="1"/>
</dbReference>
<evidence type="ECO:0000313" key="2">
    <source>
        <dbReference type="Proteomes" id="UP000256913"/>
    </source>
</evidence>
<dbReference type="InterPro" id="IPR036291">
    <property type="entry name" value="NAD(P)-bd_dom_sf"/>
</dbReference>
<dbReference type="GO" id="GO:0005737">
    <property type="term" value="C:cytoplasm"/>
    <property type="evidence" value="ECO:0007669"/>
    <property type="project" value="TreeGrafter"/>
</dbReference>
<comment type="caution">
    <text evidence="1">The sequence shown here is derived from an EMBL/GenBank/DDBJ whole genome shotgun (WGS) entry which is preliminary data.</text>
</comment>
<dbReference type="InterPro" id="IPR051783">
    <property type="entry name" value="NAD(P)-dependent_oxidoreduct"/>
</dbReference>
<accession>A0A3D9ZL87</accession>
<protein>
    <submittedName>
        <fullName evidence="1">Nucleoside-diphosphate-sugar epimerase</fullName>
    </submittedName>
</protein>
<dbReference type="EMBL" id="QUMQ01000001">
    <property type="protein sequence ID" value="REF97619.1"/>
    <property type="molecule type" value="Genomic_DNA"/>
</dbReference>
<dbReference type="PANTHER" id="PTHR48079:SF6">
    <property type="entry name" value="NAD(P)-BINDING DOMAIN-CONTAINING PROTEIN-RELATED"/>
    <property type="match status" value="1"/>
</dbReference>
<reference evidence="1 2" key="1">
    <citation type="submission" date="2018-08" db="EMBL/GenBank/DDBJ databases">
        <title>Sequencing the genomes of 1000 actinobacteria strains.</title>
        <authorList>
            <person name="Klenk H.-P."/>
        </authorList>
    </citation>
    <scope>NUCLEOTIDE SEQUENCE [LARGE SCALE GENOMIC DNA]</scope>
    <source>
        <strain evidence="1 2">DSM 44099</strain>
    </source>
</reference>
<dbReference type="Proteomes" id="UP000256913">
    <property type="component" value="Unassembled WGS sequence"/>
</dbReference>
<dbReference type="GO" id="GO:0004029">
    <property type="term" value="F:aldehyde dehydrogenase (NAD+) activity"/>
    <property type="evidence" value="ECO:0007669"/>
    <property type="project" value="TreeGrafter"/>
</dbReference>
<dbReference type="OrthoDB" id="9801773at2"/>
<dbReference type="PANTHER" id="PTHR48079">
    <property type="entry name" value="PROTEIN YEEZ"/>
    <property type="match status" value="1"/>
</dbReference>
<dbReference type="RefSeq" id="WP_116069040.1">
    <property type="nucleotide sequence ID" value="NZ_BONB01000017.1"/>
</dbReference>
<sequence>MVGDALDRSSLLRAVDGLAADAVVHELTALRAAPTRHRGMVPTDRLREVGTANLLAAAESLGAARFITQSIILGYGYRDHGDRVLTEDDPFGQPQGDGCDPHLAAMRSTEQQAFTAPVGIALRYGMFYGGDPAEKRALLARRRLAVSRGGLLGWIHHDDAAAATVAALASVRDNIVDDRPASWADLFTAMAAAYGTPAPPRLPAWLFRLAAPYVATFAIDTSMRVSNAKAEQELGWKPAYPSYVEGLTPSA</sequence>
<keyword evidence="2" id="KW-1185">Reference proteome</keyword>
<gene>
    <name evidence="1" type="ORF">DFJ67_3623</name>
</gene>
<evidence type="ECO:0000313" key="1">
    <source>
        <dbReference type="EMBL" id="REF97619.1"/>
    </source>
</evidence>
<dbReference type="AlphaFoldDB" id="A0A3D9ZL87"/>
<organism evidence="1 2">
    <name type="scientific">Asanoa ferruginea</name>
    <dbReference type="NCBI Taxonomy" id="53367"/>
    <lineage>
        <taxon>Bacteria</taxon>
        <taxon>Bacillati</taxon>
        <taxon>Actinomycetota</taxon>
        <taxon>Actinomycetes</taxon>
        <taxon>Micromonosporales</taxon>
        <taxon>Micromonosporaceae</taxon>
        <taxon>Asanoa</taxon>
    </lineage>
</organism>